<evidence type="ECO:0008006" key="3">
    <source>
        <dbReference type="Google" id="ProtNLM"/>
    </source>
</evidence>
<reference evidence="1 2" key="1">
    <citation type="submission" date="2019-02" db="EMBL/GenBank/DDBJ databases">
        <title>Deep-cultivation of Planctomycetes and their phenomic and genomic characterization uncovers novel biology.</title>
        <authorList>
            <person name="Wiegand S."/>
            <person name="Jogler M."/>
            <person name="Boedeker C."/>
            <person name="Pinto D."/>
            <person name="Vollmers J."/>
            <person name="Rivas-Marin E."/>
            <person name="Kohn T."/>
            <person name="Peeters S.H."/>
            <person name="Heuer A."/>
            <person name="Rast P."/>
            <person name="Oberbeckmann S."/>
            <person name="Bunk B."/>
            <person name="Jeske O."/>
            <person name="Meyerdierks A."/>
            <person name="Storesund J.E."/>
            <person name="Kallscheuer N."/>
            <person name="Luecker S."/>
            <person name="Lage O.M."/>
            <person name="Pohl T."/>
            <person name="Merkel B.J."/>
            <person name="Hornburger P."/>
            <person name="Mueller R.-W."/>
            <person name="Bruemmer F."/>
            <person name="Labrenz M."/>
            <person name="Spormann A.M."/>
            <person name="Op den Camp H."/>
            <person name="Overmann J."/>
            <person name="Amann R."/>
            <person name="Jetten M.S.M."/>
            <person name="Mascher T."/>
            <person name="Medema M.H."/>
            <person name="Devos D.P."/>
            <person name="Kaster A.-K."/>
            <person name="Ovreas L."/>
            <person name="Rohde M."/>
            <person name="Galperin M.Y."/>
            <person name="Jogler C."/>
        </authorList>
    </citation>
    <scope>NUCLEOTIDE SEQUENCE [LARGE SCALE GENOMIC DNA]</scope>
    <source>
        <strain evidence="1 2">Mal33</strain>
    </source>
</reference>
<gene>
    <name evidence="1" type="ORF">Mal33_53410</name>
</gene>
<dbReference type="AlphaFoldDB" id="A0A518J1V2"/>
<accession>A0A518J1V2</accession>
<name>A0A518J1V2_9BACT</name>
<keyword evidence="2" id="KW-1185">Reference proteome</keyword>
<dbReference type="Proteomes" id="UP000316770">
    <property type="component" value="Chromosome"/>
</dbReference>
<organism evidence="1 2">
    <name type="scientific">Rosistilla oblonga</name>
    <dbReference type="NCBI Taxonomy" id="2527990"/>
    <lineage>
        <taxon>Bacteria</taxon>
        <taxon>Pseudomonadati</taxon>
        <taxon>Planctomycetota</taxon>
        <taxon>Planctomycetia</taxon>
        <taxon>Pirellulales</taxon>
        <taxon>Pirellulaceae</taxon>
        <taxon>Rosistilla</taxon>
    </lineage>
</organism>
<dbReference type="EMBL" id="CP036318">
    <property type="protein sequence ID" value="QDV59313.1"/>
    <property type="molecule type" value="Genomic_DNA"/>
</dbReference>
<evidence type="ECO:0000313" key="2">
    <source>
        <dbReference type="Proteomes" id="UP000316770"/>
    </source>
</evidence>
<evidence type="ECO:0000313" key="1">
    <source>
        <dbReference type="EMBL" id="QDV59313.1"/>
    </source>
</evidence>
<sequence>MIEIEKGRASVSHDATIQAQLWIKYKLLDNASRGKLNFRDVGWKAFSQTDEDGILLYLLSTLGSPTRRSVEICASDGRECNTANLLLNHHYTGLLVDGNQDHVNAGRAWYANNRATYVYPPDFVCEWITAENINSLLTAHGYEGEIDVLSIDVDGIDYWLWKAIDVVQPRIVVIEYQCHLGAENSWTVPYRPDFRADEFPMANGWLPTFAGASLLALKKLADTKGYRLVGSNCFGFNAFFVRNELGRGFLPTVTVDSCLQHERVLWSIKERFPTSREFDWQEV</sequence>
<proteinExistence type="predicted"/>
<protein>
    <recommendedName>
        <fullName evidence="3">Methyltransferase FkbM domain-containing protein</fullName>
    </recommendedName>
</protein>